<keyword evidence="4" id="KW-1185">Reference proteome</keyword>
<dbReference type="OrthoDB" id="426386at2759"/>
<organism evidence="3 4">
    <name type="scientific">Wickerhamomyces anomalus (strain ATCC 58044 / CBS 1984 / NCYC 433 / NRRL Y-366-8)</name>
    <name type="common">Yeast</name>
    <name type="synonym">Hansenula anomala</name>
    <dbReference type="NCBI Taxonomy" id="683960"/>
    <lineage>
        <taxon>Eukaryota</taxon>
        <taxon>Fungi</taxon>
        <taxon>Dikarya</taxon>
        <taxon>Ascomycota</taxon>
        <taxon>Saccharomycotina</taxon>
        <taxon>Saccharomycetes</taxon>
        <taxon>Phaffomycetales</taxon>
        <taxon>Wickerhamomycetaceae</taxon>
        <taxon>Wickerhamomyces</taxon>
    </lineage>
</organism>
<feature type="region of interest" description="Disordered" evidence="1">
    <location>
        <begin position="28"/>
        <end position="58"/>
    </location>
</feature>
<name>A0A1E3P5Q6_WICAA</name>
<dbReference type="Proteomes" id="UP000094112">
    <property type="component" value="Unassembled WGS sequence"/>
</dbReference>
<proteinExistence type="predicted"/>
<dbReference type="AlphaFoldDB" id="A0A1E3P5Q6"/>
<feature type="compositionally biased region" description="Low complexity" evidence="1">
    <location>
        <begin position="33"/>
        <end position="55"/>
    </location>
</feature>
<feature type="domain" description="DUF1279" evidence="2">
    <location>
        <begin position="62"/>
        <end position="167"/>
    </location>
</feature>
<evidence type="ECO:0000256" key="1">
    <source>
        <dbReference type="SAM" id="MobiDB-lite"/>
    </source>
</evidence>
<evidence type="ECO:0000313" key="3">
    <source>
        <dbReference type="EMBL" id="ODQ60765.1"/>
    </source>
</evidence>
<protein>
    <recommendedName>
        <fullName evidence="2">DUF1279 domain-containing protein</fullName>
    </recommendedName>
</protein>
<dbReference type="GO" id="GO:0005739">
    <property type="term" value="C:mitochondrion"/>
    <property type="evidence" value="ECO:0007669"/>
    <property type="project" value="TreeGrafter"/>
</dbReference>
<dbReference type="GeneID" id="30203937"/>
<gene>
    <name evidence="3" type="ORF">WICANDRAFT_99472</name>
</gene>
<sequence length="228" mass="25317">MLSRITNIGIRRPLYRSNATTRIFNNGSKRFNTTKANQSSSSSSSSQQSGSSGTNGKKKTGIKALIQEYGYSALAVYLGLSCIDFPLCFIGVHSVGEDKIHEYQDKFKKMIGITPKERPPKVEGEENKEDEPSSIWSSTLFTEAILAYGIHKSLIFIRLPITAAITPAIVGKLRKMGFNIGSQKLSTLAQQAKVKTSQKIVDSRNAVASNKKFGTPVTKRQKWWSWFF</sequence>
<evidence type="ECO:0000313" key="4">
    <source>
        <dbReference type="Proteomes" id="UP000094112"/>
    </source>
</evidence>
<dbReference type="InterPro" id="IPR009688">
    <property type="entry name" value="FAM210A/B-like_dom"/>
</dbReference>
<dbReference type="InterPro" id="IPR045866">
    <property type="entry name" value="FAM210A/B-like"/>
</dbReference>
<evidence type="ECO:0000259" key="2">
    <source>
        <dbReference type="Pfam" id="PF06916"/>
    </source>
</evidence>
<dbReference type="PANTHER" id="PTHR21377">
    <property type="entry name" value="PROTEIN FAM210B, MITOCHONDRIAL"/>
    <property type="match status" value="1"/>
</dbReference>
<dbReference type="PANTHER" id="PTHR21377:SF0">
    <property type="entry name" value="PROTEIN FAM210B, MITOCHONDRIAL"/>
    <property type="match status" value="1"/>
</dbReference>
<dbReference type="Pfam" id="PF06916">
    <property type="entry name" value="FAM210A-B_dom"/>
    <property type="match status" value="1"/>
</dbReference>
<dbReference type="EMBL" id="KV454209">
    <property type="protein sequence ID" value="ODQ60765.1"/>
    <property type="molecule type" value="Genomic_DNA"/>
</dbReference>
<accession>A0A1E3P5Q6</accession>
<reference evidence="3 4" key="1">
    <citation type="journal article" date="2016" name="Proc. Natl. Acad. Sci. U.S.A.">
        <title>Comparative genomics of biotechnologically important yeasts.</title>
        <authorList>
            <person name="Riley R."/>
            <person name="Haridas S."/>
            <person name="Wolfe K.H."/>
            <person name="Lopes M.R."/>
            <person name="Hittinger C.T."/>
            <person name="Goeker M."/>
            <person name="Salamov A.A."/>
            <person name="Wisecaver J.H."/>
            <person name="Long T.M."/>
            <person name="Calvey C.H."/>
            <person name="Aerts A.L."/>
            <person name="Barry K.W."/>
            <person name="Choi C."/>
            <person name="Clum A."/>
            <person name="Coughlan A.Y."/>
            <person name="Deshpande S."/>
            <person name="Douglass A.P."/>
            <person name="Hanson S.J."/>
            <person name="Klenk H.-P."/>
            <person name="LaButti K.M."/>
            <person name="Lapidus A."/>
            <person name="Lindquist E.A."/>
            <person name="Lipzen A.M."/>
            <person name="Meier-Kolthoff J.P."/>
            <person name="Ohm R.A."/>
            <person name="Otillar R.P."/>
            <person name="Pangilinan J.L."/>
            <person name="Peng Y."/>
            <person name="Rokas A."/>
            <person name="Rosa C.A."/>
            <person name="Scheuner C."/>
            <person name="Sibirny A.A."/>
            <person name="Slot J.C."/>
            <person name="Stielow J.B."/>
            <person name="Sun H."/>
            <person name="Kurtzman C.P."/>
            <person name="Blackwell M."/>
            <person name="Grigoriev I.V."/>
            <person name="Jeffries T.W."/>
        </authorList>
    </citation>
    <scope>NUCLEOTIDE SEQUENCE [LARGE SCALE GENOMIC DNA]</scope>
    <source>
        <strain evidence="4">ATCC 58044 / CBS 1984 / NCYC 433 / NRRL Y-366-8</strain>
    </source>
</reference>
<dbReference type="RefSeq" id="XP_019039972.1">
    <property type="nucleotide sequence ID" value="XM_019186691.1"/>
</dbReference>